<comment type="caution">
    <text evidence="1">The sequence shown here is derived from an EMBL/GenBank/DDBJ whole genome shotgun (WGS) entry which is preliminary data.</text>
</comment>
<organism evidence="1 2">
    <name type="scientific">Burkholderia pseudomultivorans</name>
    <dbReference type="NCBI Taxonomy" id="1207504"/>
    <lineage>
        <taxon>Bacteria</taxon>
        <taxon>Pseudomonadati</taxon>
        <taxon>Pseudomonadota</taxon>
        <taxon>Betaproteobacteria</taxon>
        <taxon>Burkholderiales</taxon>
        <taxon>Burkholderiaceae</taxon>
        <taxon>Burkholderia</taxon>
        <taxon>Burkholderia cepacia complex</taxon>
    </lineage>
</organism>
<sequence length="312" mass="36212">MENRKRIQKSIYLDWNIFQDLIQERKSVRLMENLDAAKNKGFITPYSYAHMSDLARCGNPDYVQSDLRHVERIADSKYIDMAIDCSNVRVEKMPPRIILDEVRLHNGSSPNLPDTPKTLPRYKVAIEQIPEGNLILPYLNRFNGYICQELVDSLISDLKEKGLDDYKFQRDFRSAFIEIIKIGNPASAGLLDTPIFKYLLASKAEIEENFIEILDYFLGITKKSIDTIDEREKFTTSYGILDFFPVFKEKIDKRNNMNNMLTDALHVFIASKCSILVCGDDCLVDKAKFLYRAFKSPTKVYHVKTFIERVEF</sequence>
<proteinExistence type="predicted"/>
<gene>
    <name evidence="1" type="ORF">FEQ00_05928</name>
</gene>
<keyword evidence="2" id="KW-1185">Reference proteome</keyword>
<accession>A0ABU2ED23</accession>
<dbReference type="RefSeq" id="WP_131929119.1">
    <property type="nucleotide sequence ID" value="NZ_CADFDQ010000039.1"/>
</dbReference>
<evidence type="ECO:0000313" key="2">
    <source>
        <dbReference type="Proteomes" id="UP001248067"/>
    </source>
</evidence>
<dbReference type="Proteomes" id="UP001248067">
    <property type="component" value="Unassembled WGS sequence"/>
</dbReference>
<reference evidence="1 2" key="1">
    <citation type="submission" date="2019-06" db="EMBL/GenBank/DDBJ databases">
        <title>Evolution of Burkholderia multivorans in the lungs of Cystic Fibrosis patients.</title>
        <authorList>
            <person name="Moreira L.M."/>
        </authorList>
    </citation>
    <scope>NUCLEOTIDE SEQUENCE [LARGE SCALE GENOMIC DNA]</scope>
    <source>
        <strain evidence="1 2">VC13239</strain>
    </source>
</reference>
<dbReference type="EMBL" id="VJSY01000062">
    <property type="protein sequence ID" value="MDR8757474.1"/>
    <property type="molecule type" value="Genomic_DNA"/>
</dbReference>
<protein>
    <submittedName>
        <fullName evidence="1">Uncharacterized protein</fullName>
    </submittedName>
</protein>
<name>A0ABU2ED23_9BURK</name>
<evidence type="ECO:0000313" key="1">
    <source>
        <dbReference type="EMBL" id="MDR8757474.1"/>
    </source>
</evidence>